<dbReference type="EMBL" id="JYDP01000860">
    <property type="protein sequence ID" value="KRY99403.1"/>
    <property type="molecule type" value="Genomic_DNA"/>
</dbReference>
<sequence>MCRHYSELQVSAWIASLKTASAWPQNLAPMEIALENCKLAIYHQIWIVMKIGAKAGIVQLCTVSGSPFINGKVPIVAYGAMDDGLDAYESGGSDGSNFCTALQWLVKSNANLFNAYRLMVTIQLSKQSLDLYEM</sequence>
<evidence type="ECO:0000313" key="1">
    <source>
        <dbReference type="EMBL" id="KRY99403.1"/>
    </source>
</evidence>
<protein>
    <submittedName>
        <fullName evidence="1">Uncharacterized protein</fullName>
    </submittedName>
</protein>
<dbReference type="Proteomes" id="UP000055024">
    <property type="component" value="Unassembled WGS sequence"/>
</dbReference>
<evidence type="ECO:0000313" key="2">
    <source>
        <dbReference type="Proteomes" id="UP000055024"/>
    </source>
</evidence>
<feature type="non-terminal residue" evidence="1">
    <location>
        <position position="134"/>
    </location>
</feature>
<keyword evidence="2" id="KW-1185">Reference proteome</keyword>
<comment type="caution">
    <text evidence="1">The sequence shown here is derived from an EMBL/GenBank/DDBJ whole genome shotgun (WGS) entry which is preliminary data.</text>
</comment>
<dbReference type="AlphaFoldDB" id="A0A0V1GM28"/>
<proteinExistence type="predicted"/>
<reference evidence="1 2" key="1">
    <citation type="submission" date="2015-01" db="EMBL/GenBank/DDBJ databases">
        <title>Evolution of Trichinella species and genotypes.</title>
        <authorList>
            <person name="Korhonen P.K."/>
            <person name="Edoardo P."/>
            <person name="Giuseppe L.R."/>
            <person name="Gasser R.B."/>
        </authorList>
    </citation>
    <scope>NUCLEOTIDE SEQUENCE [LARGE SCALE GENOMIC DNA]</scope>
    <source>
        <strain evidence="1">ISS1029</strain>
    </source>
</reference>
<gene>
    <name evidence="1" type="ORF">T11_1767</name>
</gene>
<accession>A0A0V1GM28</accession>
<organism evidence="1 2">
    <name type="scientific">Trichinella zimbabwensis</name>
    <dbReference type="NCBI Taxonomy" id="268475"/>
    <lineage>
        <taxon>Eukaryota</taxon>
        <taxon>Metazoa</taxon>
        <taxon>Ecdysozoa</taxon>
        <taxon>Nematoda</taxon>
        <taxon>Enoplea</taxon>
        <taxon>Dorylaimia</taxon>
        <taxon>Trichinellida</taxon>
        <taxon>Trichinellidae</taxon>
        <taxon>Trichinella</taxon>
    </lineage>
</organism>
<name>A0A0V1GM28_9BILA</name>